<proteinExistence type="predicted"/>
<keyword evidence="2" id="KW-1185">Reference proteome</keyword>
<sequence length="76" mass="8522">MPSSRFTIAAVTETLTLLMNTPMVPPPEENAGGLEVQLTEMPPQSRRRGVSFSDIYGQHKHILSNVIVRRYVLLTK</sequence>
<dbReference type="InParanoid" id="A0A0C3BMD3"/>
<dbReference type="Proteomes" id="UP000054166">
    <property type="component" value="Unassembled WGS sequence"/>
</dbReference>
<evidence type="ECO:0000313" key="1">
    <source>
        <dbReference type="EMBL" id="KIM78472.1"/>
    </source>
</evidence>
<organism evidence="1 2">
    <name type="scientific">Piloderma croceum (strain F 1598)</name>
    <dbReference type="NCBI Taxonomy" id="765440"/>
    <lineage>
        <taxon>Eukaryota</taxon>
        <taxon>Fungi</taxon>
        <taxon>Dikarya</taxon>
        <taxon>Basidiomycota</taxon>
        <taxon>Agaricomycotina</taxon>
        <taxon>Agaricomycetes</taxon>
        <taxon>Agaricomycetidae</taxon>
        <taxon>Atheliales</taxon>
        <taxon>Atheliaceae</taxon>
        <taxon>Piloderma</taxon>
    </lineage>
</organism>
<reference evidence="1 2" key="1">
    <citation type="submission" date="2014-04" db="EMBL/GenBank/DDBJ databases">
        <authorList>
            <consortium name="DOE Joint Genome Institute"/>
            <person name="Kuo A."/>
            <person name="Tarkka M."/>
            <person name="Buscot F."/>
            <person name="Kohler A."/>
            <person name="Nagy L.G."/>
            <person name="Floudas D."/>
            <person name="Copeland A."/>
            <person name="Barry K.W."/>
            <person name="Cichocki N."/>
            <person name="Veneault-Fourrey C."/>
            <person name="LaButti K."/>
            <person name="Lindquist E.A."/>
            <person name="Lipzen A."/>
            <person name="Lundell T."/>
            <person name="Morin E."/>
            <person name="Murat C."/>
            <person name="Sun H."/>
            <person name="Tunlid A."/>
            <person name="Henrissat B."/>
            <person name="Grigoriev I.V."/>
            <person name="Hibbett D.S."/>
            <person name="Martin F."/>
            <person name="Nordberg H.P."/>
            <person name="Cantor M.N."/>
            <person name="Hua S.X."/>
        </authorList>
    </citation>
    <scope>NUCLEOTIDE SEQUENCE [LARGE SCALE GENOMIC DNA]</scope>
    <source>
        <strain evidence="1 2">F 1598</strain>
    </source>
</reference>
<reference evidence="2" key="2">
    <citation type="submission" date="2015-01" db="EMBL/GenBank/DDBJ databases">
        <title>Evolutionary Origins and Diversification of the Mycorrhizal Mutualists.</title>
        <authorList>
            <consortium name="DOE Joint Genome Institute"/>
            <consortium name="Mycorrhizal Genomics Consortium"/>
            <person name="Kohler A."/>
            <person name="Kuo A."/>
            <person name="Nagy L.G."/>
            <person name="Floudas D."/>
            <person name="Copeland A."/>
            <person name="Barry K.W."/>
            <person name="Cichocki N."/>
            <person name="Veneault-Fourrey C."/>
            <person name="LaButti K."/>
            <person name="Lindquist E.A."/>
            <person name="Lipzen A."/>
            <person name="Lundell T."/>
            <person name="Morin E."/>
            <person name="Murat C."/>
            <person name="Riley R."/>
            <person name="Ohm R."/>
            <person name="Sun H."/>
            <person name="Tunlid A."/>
            <person name="Henrissat B."/>
            <person name="Grigoriev I.V."/>
            <person name="Hibbett D.S."/>
            <person name="Martin F."/>
        </authorList>
    </citation>
    <scope>NUCLEOTIDE SEQUENCE [LARGE SCALE GENOMIC DNA]</scope>
    <source>
        <strain evidence="2">F 1598</strain>
    </source>
</reference>
<accession>A0A0C3BMD3</accession>
<dbReference type="AlphaFoldDB" id="A0A0C3BMD3"/>
<gene>
    <name evidence="1" type="ORF">PILCRDRAFT_589372</name>
</gene>
<dbReference type="HOGENOM" id="CLU_2655368_0_0_1"/>
<evidence type="ECO:0000313" key="2">
    <source>
        <dbReference type="Proteomes" id="UP000054166"/>
    </source>
</evidence>
<dbReference type="OrthoDB" id="2688866at2759"/>
<protein>
    <submittedName>
        <fullName evidence="1">Uncharacterized protein</fullName>
    </submittedName>
</protein>
<dbReference type="EMBL" id="KN833016">
    <property type="protein sequence ID" value="KIM78472.1"/>
    <property type="molecule type" value="Genomic_DNA"/>
</dbReference>
<name>A0A0C3BMD3_PILCF</name>